<keyword evidence="1" id="KW-1133">Transmembrane helix</keyword>
<comment type="caution">
    <text evidence="2">The sequence shown here is derived from an EMBL/GenBank/DDBJ whole genome shotgun (WGS) entry which is preliminary data.</text>
</comment>
<name>A0A1G2MIF2_9BACT</name>
<dbReference type="AlphaFoldDB" id="A0A1G2MIF2"/>
<evidence type="ECO:0000256" key="1">
    <source>
        <dbReference type="SAM" id="Phobius"/>
    </source>
</evidence>
<sequence length="98" mass="11197">MKRIALYRFVEFMGLLAPIFLLIAFLVSVEVFVVWKHTGSFHKPSEFALSLVSLITGLACFSFVRLRVSARPWIRNAYILNGFAWLLVAFLSIARCLD</sequence>
<reference evidence="2 3" key="1">
    <citation type="journal article" date="2016" name="Nat. Commun.">
        <title>Thousands of microbial genomes shed light on interconnected biogeochemical processes in an aquifer system.</title>
        <authorList>
            <person name="Anantharaman K."/>
            <person name="Brown C.T."/>
            <person name="Hug L.A."/>
            <person name="Sharon I."/>
            <person name="Castelle C.J."/>
            <person name="Probst A.J."/>
            <person name="Thomas B.C."/>
            <person name="Singh A."/>
            <person name="Wilkins M.J."/>
            <person name="Karaoz U."/>
            <person name="Brodie E.L."/>
            <person name="Williams K.H."/>
            <person name="Hubbard S.S."/>
            <person name="Banfield J.F."/>
        </authorList>
    </citation>
    <scope>NUCLEOTIDE SEQUENCE [LARGE SCALE GENOMIC DNA]</scope>
</reference>
<evidence type="ECO:0000313" key="3">
    <source>
        <dbReference type="Proteomes" id="UP000177130"/>
    </source>
</evidence>
<feature type="transmembrane region" description="Helical" evidence="1">
    <location>
        <begin position="47"/>
        <end position="66"/>
    </location>
</feature>
<organism evidence="2 3">
    <name type="scientific">Candidatus Taylorbacteria bacterium RIFCSPHIGHO2_02_FULL_43_32b</name>
    <dbReference type="NCBI Taxonomy" id="1802306"/>
    <lineage>
        <taxon>Bacteria</taxon>
        <taxon>Candidatus Tayloriibacteriota</taxon>
    </lineage>
</organism>
<keyword evidence="1" id="KW-0812">Transmembrane</keyword>
<proteinExistence type="predicted"/>
<feature type="transmembrane region" description="Helical" evidence="1">
    <location>
        <begin position="78"/>
        <end position="97"/>
    </location>
</feature>
<protein>
    <submittedName>
        <fullName evidence="2">Uncharacterized protein</fullName>
    </submittedName>
</protein>
<dbReference type="EMBL" id="MHRK01000032">
    <property type="protein sequence ID" value="OHA23504.1"/>
    <property type="molecule type" value="Genomic_DNA"/>
</dbReference>
<evidence type="ECO:0000313" key="2">
    <source>
        <dbReference type="EMBL" id="OHA23504.1"/>
    </source>
</evidence>
<keyword evidence="1" id="KW-0472">Membrane</keyword>
<accession>A0A1G2MIF2</accession>
<gene>
    <name evidence="2" type="ORF">A3C72_00470</name>
</gene>
<dbReference type="Proteomes" id="UP000177130">
    <property type="component" value="Unassembled WGS sequence"/>
</dbReference>
<feature type="transmembrane region" description="Helical" evidence="1">
    <location>
        <begin position="12"/>
        <end position="35"/>
    </location>
</feature>